<evidence type="ECO:0000313" key="1">
    <source>
        <dbReference type="EMBL" id="MBA6063482.1"/>
    </source>
</evidence>
<accession>A0A7W2JQW6</accession>
<name>A0A7W2JQW6_9PSED</name>
<protein>
    <submittedName>
        <fullName evidence="1">RHS repeat-associated core domain-containing protein</fullName>
    </submittedName>
</protein>
<proteinExistence type="predicted"/>
<evidence type="ECO:0000313" key="2">
    <source>
        <dbReference type="Proteomes" id="UP000541770"/>
    </source>
</evidence>
<sequence length="317" mass="33032">MRPRVTSCRAAACRRGMCGSSIDLHSQGPQSGPGYMGCLIILPVPLAPHRCQSSDGIHGEGLWTMPTYLFACDKQNTPLGGIGFSDRGFTAYGALTSPISPMTGFCGQPRDARMDRYPLGNGHRRYSPALMRFQEPDTLSPFDKGGINMYMYCAGDPVNRLDPTGGYSALVSQIIQRSGTIALHTASPLALLLGPEPKGALAVNATRVALAGSATSVVAAGLGLAGVGAATYVANAGTALLAAGAGTRIAKAVWENRAELWQYVKESVSTNVRAVLGLRRETSTPSTTDGASSVQVSTVDHEIVSLGGSMNGIRAST</sequence>
<reference evidence="1 2" key="1">
    <citation type="submission" date="2020-07" db="EMBL/GenBank/DDBJ databases">
        <title>Diversity of carbapenemase encoding genes among Pseudomonas putida group clinical isolates in a tertiary Brazilian hospital.</title>
        <authorList>
            <person name="Alberto-Lei F."/>
            <person name="Nodari C.S."/>
            <person name="Streling A.P."/>
            <person name="Paulino J.T."/>
            <person name="Bessa-Neto F.O."/>
            <person name="Cayo R."/>
            <person name="Gales A.C."/>
        </authorList>
    </citation>
    <scope>NUCLEOTIDE SEQUENCE [LARGE SCALE GENOMIC DNA]</scope>
    <source>
        <strain evidence="1 2">14802</strain>
    </source>
</reference>
<comment type="caution">
    <text evidence="1">The sequence shown here is derived from an EMBL/GenBank/DDBJ whole genome shotgun (WGS) entry which is preliminary data.</text>
</comment>
<dbReference type="InterPro" id="IPR022385">
    <property type="entry name" value="Rhs_assc_core"/>
</dbReference>
<gene>
    <name evidence="1" type="ORF">H4C75_01720</name>
</gene>
<organism evidence="1 2">
    <name type="scientific">Pseudomonas mosselii</name>
    <dbReference type="NCBI Taxonomy" id="78327"/>
    <lineage>
        <taxon>Bacteria</taxon>
        <taxon>Pseudomonadati</taxon>
        <taxon>Pseudomonadota</taxon>
        <taxon>Gammaproteobacteria</taxon>
        <taxon>Pseudomonadales</taxon>
        <taxon>Pseudomonadaceae</taxon>
        <taxon>Pseudomonas</taxon>
    </lineage>
</organism>
<dbReference type="SUPFAM" id="SSF56399">
    <property type="entry name" value="ADP-ribosylation"/>
    <property type="match status" value="1"/>
</dbReference>
<dbReference type="AlphaFoldDB" id="A0A7W2JQW6"/>
<dbReference type="Proteomes" id="UP000541770">
    <property type="component" value="Unassembled WGS sequence"/>
</dbReference>
<dbReference type="EMBL" id="JACGDE010000001">
    <property type="protein sequence ID" value="MBA6063482.1"/>
    <property type="molecule type" value="Genomic_DNA"/>
</dbReference>
<dbReference type="Gene3D" id="2.180.10.10">
    <property type="entry name" value="RHS repeat-associated core"/>
    <property type="match status" value="1"/>
</dbReference>
<dbReference type="NCBIfam" id="TIGR03696">
    <property type="entry name" value="Rhs_assc_core"/>
    <property type="match status" value="1"/>
</dbReference>